<dbReference type="InterPro" id="IPR024079">
    <property type="entry name" value="MetalloPept_cat_dom_sf"/>
</dbReference>
<comment type="caution">
    <text evidence="2">The sequence shown here is derived from an EMBL/GenBank/DDBJ whole genome shotgun (WGS) entry which is preliminary data.</text>
</comment>
<dbReference type="PANTHER" id="PTHR11733">
    <property type="entry name" value="ZINC METALLOPROTEASE FAMILY M13 NEPRILYSIN-RELATED"/>
    <property type="match status" value="1"/>
</dbReference>
<organism evidence="2 3">
    <name type="scientific">Haemaphysalis longicornis</name>
    <name type="common">Bush tick</name>
    <dbReference type="NCBI Taxonomy" id="44386"/>
    <lineage>
        <taxon>Eukaryota</taxon>
        <taxon>Metazoa</taxon>
        <taxon>Ecdysozoa</taxon>
        <taxon>Arthropoda</taxon>
        <taxon>Chelicerata</taxon>
        <taxon>Arachnida</taxon>
        <taxon>Acari</taxon>
        <taxon>Parasitiformes</taxon>
        <taxon>Ixodida</taxon>
        <taxon>Ixodoidea</taxon>
        <taxon>Ixodidae</taxon>
        <taxon>Haemaphysalinae</taxon>
        <taxon>Haemaphysalis</taxon>
    </lineage>
</organism>
<gene>
    <name evidence="2" type="ORF">HPB48_009261</name>
</gene>
<dbReference type="Pfam" id="PF01431">
    <property type="entry name" value="Peptidase_M13"/>
    <property type="match status" value="1"/>
</dbReference>
<evidence type="ECO:0000259" key="1">
    <source>
        <dbReference type="Pfam" id="PF01431"/>
    </source>
</evidence>
<dbReference type="AlphaFoldDB" id="A0A9J6GFA0"/>
<dbReference type="PROSITE" id="PS51885">
    <property type="entry name" value="NEPRILYSIN"/>
    <property type="match status" value="1"/>
</dbReference>
<protein>
    <recommendedName>
        <fullName evidence="1">Peptidase M13 C-terminal domain-containing protein</fullName>
    </recommendedName>
</protein>
<reference evidence="2 3" key="1">
    <citation type="journal article" date="2020" name="Cell">
        <title>Large-Scale Comparative Analyses of Tick Genomes Elucidate Their Genetic Diversity and Vector Capacities.</title>
        <authorList>
            <consortium name="Tick Genome and Microbiome Consortium (TIGMIC)"/>
            <person name="Jia N."/>
            <person name="Wang J."/>
            <person name="Shi W."/>
            <person name="Du L."/>
            <person name="Sun Y."/>
            <person name="Zhan W."/>
            <person name="Jiang J.F."/>
            <person name="Wang Q."/>
            <person name="Zhang B."/>
            <person name="Ji P."/>
            <person name="Bell-Sakyi L."/>
            <person name="Cui X.M."/>
            <person name="Yuan T.T."/>
            <person name="Jiang B.G."/>
            <person name="Yang W.F."/>
            <person name="Lam T.T."/>
            <person name="Chang Q.C."/>
            <person name="Ding S.J."/>
            <person name="Wang X.J."/>
            <person name="Zhu J.G."/>
            <person name="Ruan X.D."/>
            <person name="Zhao L."/>
            <person name="Wei J.T."/>
            <person name="Ye R.Z."/>
            <person name="Que T.C."/>
            <person name="Du C.H."/>
            <person name="Zhou Y.H."/>
            <person name="Cheng J.X."/>
            <person name="Dai P.F."/>
            <person name="Guo W.B."/>
            <person name="Han X.H."/>
            <person name="Huang E.J."/>
            <person name="Li L.F."/>
            <person name="Wei W."/>
            <person name="Gao Y.C."/>
            <person name="Liu J.Z."/>
            <person name="Shao H.Z."/>
            <person name="Wang X."/>
            <person name="Wang C.C."/>
            <person name="Yang T.C."/>
            <person name="Huo Q.B."/>
            <person name="Li W."/>
            <person name="Chen H.Y."/>
            <person name="Chen S.E."/>
            <person name="Zhou L.G."/>
            <person name="Ni X.B."/>
            <person name="Tian J.H."/>
            <person name="Sheng Y."/>
            <person name="Liu T."/>
            <person name="Pan Y.S."/>
            <person name="Xia L.Y."/>
            <person name="Li J."/>
            <person name="Zhao F."/>
            <person name="Cao W.C."/>
        </authorList>
    </citation>
    <scope>NUCLEOTIDE SEQUENCE [LARGE SCALE GENOMIC DNA]</scope>
    <source>
        <strain evidence="2">HaeL-2018</strain>
    </source>
</reference>
<sequence length="226" mass="25786">MSVFDTLAKYDRHTNKVYVPLGIVNYSTPVNSTEFAIHAARYAVRFFKALVPVLYPNYARTLGQRRDSWLYSKQYQGRFEAAVDCLLTQYHNTNEDLKSTFLRTLADRTSAGPALMEQTLALMQAYSAFKELLNNQSTQRSNFQLAGQLQGGTPEQLFFVAYAQDNCDTSDNVHRRRQFHADISQLPPEDRVNFPLTQLEAFARAFACNHTESMVANKRCPIIRAP</sequence>
<dbReference type="GO" id="GO:0005886">
    <property type="term" value="C:plasma membrane"/>
    <property type="evidence" value="ECO:0007669"/>
    <property type="project" value="TreeGrafter"/>
</dbReference>
<dbReference type="Proteomes" id="UP000821853">
    <property type="component" value="Chromosome 4"/>
</dbReference>
<dbReference type="InterPro" id="IPR018497">
    <property type="entry name" value="Peptidase_M13_C"/>
</dbReference>
<feature type="domain" description="Peptidase M13 C-terminal" evidence="1">
    <location>
        <begin position="68"/>
        <end position="221"/>
    </location>
</feature>
<dbReference type="InterPro" id="IPR000718">
    <property type="entry name" value="Peptidase_M13"/>
</dbReference>
<dbReference type="VEuPathDB" id="VectorBase:HLOH_051110"/>
<dbReference type="EMBL" id="JABSTR010000006">
    <property type="protein sequence ID" value="KAH9373859.1"/>
    <property type="molecule type" value="Genomic_DNA"/>
</dbReference>
<accession>A0A9J6GFA0</accession>
<name>A0A9J6GFA0_HAELO</name>
<dbReference type="SUPFAM" id="SSF55486">
    <property type="entry name" value="Metalloproteases ('zincins'), catalytic domain"/>
    <property type="match status" value="1"/>
</dbReference>
<dbReference type="GO" id="GO:0016485">
    <property type="term" value="P:protein processing"/>
    <property type="evidence" value="ECO:0007669"/>
    <property type="project" value="TreeGrafter"/>
</dbReference>
<dbReference type="GO" id="GO:0004222">
    <property type="term" value="F:metalloendopeptidase activity"/>
    <property type="evidence" value="ECO:0007669"/>
    <property type="project" value="InterPro"/>
</dbReference>
<evidence type="ECO:0000313" key="2">
    <source>
        <dbReference type="EMBL" id="KAH9373859.1"/>
    </source>
</evidence>
<dbReference type="PANTHER" id="PTHR11733:SF241">
    <property type="entry name" value="GH26575P-RELATED"/>
    <property type="match status" value="1"/>
</dbReference>
<evidence type="ECO:0000313" key="3">
    <source>
        <dbReference type="Proteomes" id="UP000821853"/>
    </source>
</evidence>
<dbReference type="OrthoDB" id="6475849at2759"/>
<proteinExistence type="predicted"/>
<dbReference type="Gene3D" id="3.40.390.10">
    <property type="entry name" value="Collagenase (Catalytic Domain)"/>
    <property type="match status" value="1"/>
</dbReference>
<keyword evidence="3" id="KW-1185">Reference proteome</keyword>